<accession>A0A2A6CNK6</accession>
<gene>
    <name evidence="1" type="primary">WBGene00279492</name>
</gene>
<reference evidence="1" key="2">
    <citation type="submission" date="2022-06" db="UniProtKB">
        <authorList>
            <consortium name="EnsemblMetazoa"/>
        </authorList>
    </citation>
    <scope>IDENTIFICATION</scope>
    <source>
        <strain evidence="1">PS312</strain>
    </source>
</reference>
<proteinExistence type="predicted"/>
<keyword evidence="2" id="KW-1185">Reference proteome</keyword>
<sequence length="99" mass="11075">MPFLSFLPPGAAPPSCPTFAVWRSLTFPCTLSSLPPPREREACARSLPPPPLWPLSRERSLESAVLPATGDPYRRTFLLPPKLQLYPNPNFHFPIQLPL</sequence>
<evidence type="ECO:0000313" key="1">
    <source>
        <dbReference type="EnsemblMetazoa" id="PPA41123.1"/>
    </source>
</evidence>
<reference evidence="2" key="1">
    <citation type="journal article" date="2008" name="Nat. Genet.">
        <title>The Pristionchus pacificus genome provides a unique perspective on nematode lifestyle and parasitism.</title>
        <authorList>
            <person name="Dieterich C."/>
            <person name="Clifton S.W."/>
            <person name="Schuster L.N."/>
            <person name="Chinwalla A."/>
            <person name="Delehaunty K."/>
            <person name="Dinkelacker I."/>
            <person name="Fulton L."/>
            <person name="Fulton R."/>
            <person name="Godfrey J."/>
            <person name="Minx P."/>
            <person name="Mitreva M."/>
            <person name="Roeseler W."/>
            <person name="Tian H."/>
            <person name="Witte H."/>
            <person name="Yang S.P."/>
            <person name="Wilson R.K."/>
            <person name="Sommer R.J."/>
        </authorList>
    </citation>
    <scope>NUCLEOTIDE SEQUENCE [LARGE SCALE GENOMIC DNA]</scope>
    <source>
        <strain evidence="2">PS312</strain>
    </source>
</reference>
<protein>
    <submittedName>
        <fullName evidence="1">Uncharacterized protein</fullName>
    </submittedName>
</protein>
<organism evidence="1 2">
    <name type="scientific">Pristionchus pacificus</name>
    <name type="common">Parasitic nematode worm</name>
    <dbReference type="NCBI Taxonomy" id="54126"/>
    <lineage>
        <taxon>Eukaryota</taxon>
        <taxon>Metazoa</taxon>
        <taxon>Ecdysozoa</taxon>
        <taxon>Nematoda</taxon>
        <taxon>Chromadorea</taxon>
        <taxon>Rhabditida</taxon>
        <taxon>Rhabditina</taxon>
        <taxon>Diplogasteromorpha</taxon>
        <taxon>Diplogasteroidea</taxon>
        <taxon>Neodiplogasteridae</taxon>
        <taxon>Pristionchus</taxon>
    </lineage>
</organism>
<dbReference type="AlphaFoldDB" id="A0A2A6CNK6"/>
<dbReference type="Proteomes" id="UP000005239">
    <property type="component" value="Unassembled WGS sequence"/>
</dbReference>
<name>A0A2A6CNK6_PRIPA</name>
<dbReference type="EnsemblMetazoa" id="PPA41123.1">
    <property type="protein sequence ID" value="PPA41123.1"/>
    <property type="gene ID" value="WBGene00279492"/>
</dbReference>
<evidence type="ECO:0000313" key="2">
    <source>
        <dbReference type="Proteomes" id="UP000005239"/>
    </source>
</evidence>
<accession>A0A8R1YYI6</accession>